<sequence>MVLGVGLIELDFSFLACFVLQRQRILQSSEFSCLSAWWENIGMLNSGKRSK</sequence>
<reference evidence="1" key="1">
    <citation type="submission" date="2018-02" db="EMBL/GenBank/DDBJ databases">
        <title>Rhizophora mucronata_Transcriptome.</title>
        <authorList>
            <person name="Meera S.P."/>
            <person name="Sreeshan A."/>
            <person name="Augustine A."/>
        </authorList>
    </citation>
    <scope>NUCLEOTIDE SEQUENCE</scope>
    <source>
        <tissue evidence="1">Leaf</tissue>
    </source>
</reference>
<evidence type="ECO:0000313" key="1">
    <source>
        <dbReference type="EMBL" id="MBX43816.1"/>
    </source>
</evidence>
<organism evidence="1">
    <name type="scientific">Rhizophora mucronata</name>
    <name type="common">Asiatic mangrove</name>
    <dbReference type="NCBI Taxonomy" id="61149"/>
    <lineage>
        <taxon>Eukaryota</taxon>
        <taxon>Viridiplantae</taxon>
        <taxon>Streptophyta</taxon>
        <taxon>Embryophyta</taxon>
        <taxon>Tracheophyta</taxon>
        <taxon>Spermatophyta</taxon>
        <taxon>Magnoliopsida</taxon>
        <taxon>eudicotyledons</taxon>
        <taxon>Gunneridae</taxon>
        <taxon>Pentapetalae</taxon>
        <taxon>rosids</taxon>
        <taxon>fabids</taxon>
        <taxon>Malpighiales</taxon>
        <taxon>Rhizophoraceae</taxon>
        <taxon>Rhizophora</taxon>
    </lineage>
</organism>
<proteinExistence type="predicted"/>
<name>A0A2P2NMZ2_RHIMU</name>
<dbReference type="EMBL" id="GGEC01063332">
    <property type="protein sequence ID" value="MBX43816.1"/>
    <property type="molecule type" value="Transcribed_RNA"/>
</dbReference>
<accession>A0A2P2NMZ2</accession>
<dbReference type="AlphaFoldDB" id="A0A2P2NMZ2"/>
<protein>
    <submittedName>
        <fullName evidence="1">Uncharacterized protein</fullName>
    </submittedName>
</protein>